<name>A0A221KJE4_VITFI</name>
<dbReference type="Proteomes" id="UP000199729">
    <property type="component" value="Chromosome"/>
</dbReference>
<dbReference type="KEGG" id="vff:VITFI_CDS3252"/>
<protein>
    <submittedName>
        <fullName evidence="1">Uncharacterized protein</fullName>
    </submittedName>
</protein>
<gene>
    <name evidence="1" type="ORF">VITFI_CDS3252</name>
</gene>
<keyword evidence="2" id="KW-1185">Reference proteome</keyword>
<evidence type="ECO:0000313" key="1">
    <source>
        <dbReference type="EMBL" id="ASM79029.1"/>
    </source>
</evidence>
<proteinExistence type="predicted"/>
<accession>A0A221KJE4</accession>
<dbReference type="AlphaFoldDB" id="A0A221KJE4"/>
<dbReference type="EMBL" id="CP022423">
    <property type="protein sequence ID" value="ASM79029.1"/>
    <property type="molecule type" value="Genomic_DNA"/>
</dbReference>
<evidence type="ECO:0000313" key="2">
    <source>
        <dbReference type="Proteomes" id="UP000199729"/>
    </source>
</evidence>
<reference evidence="1 2" key="1">
    <citation type="submission" date="2017-07" db="EMBL/GenBank/DDBJ databases">
        <title>Complete Genome Sequence of the cosmetic ferment Vitreoscilla filiformis (ATCC15551).</title>
        <authorList>
            <person name="Contreras S."/>
            <person name="Sagory-Zalkind P."/>
            <person name="Blanquart H."/>
            <person name="Iltis A."/>
            <person name="Morand S.C."/>
        </authorList>
    </citation>
    <scope>NUCLEOTIDE SEQUENCE [LARGE SCALE GENOMIC DNA]</scope>
    <source>
        <strain evidence="1 2">ATCC 15551</strain>
    </source>
</reference>
<organism evidence="1 2">
    <name type="scientific">Vitreoscilla filiformis</name>
    <dbReference type="NCBI Taxonomy" id="63"/>
    <lineage>
        <taxon>Bacteria</taxon>
        <taxon>Pseudomonadati</taxon>
        <taxon>Pseudomonadota</taxon>
        <taxon>Betaproteobacteria</taxon>
        <taxon>Neisseriales</taxon>
        <taxon>Neisseriaceae</taxon>
        <taxon>Vitreoscilla</taxon>
    </lineage>
</organism>
<sequence length="66" mass="7238">MLWRKRNGEVKSLFDDDYRKRTGDGTTAGGNTLMSVINDLKGYGLDDEAAQQIAASLWMQAATSPT</sequence>